<proteinExistence type="predicted"/>
<feature type="compositionally biased region" description="Acidic residues" evidence="1">
    <location>
        <begin position="137"/>
        <end position="153"/>
    </location>
</feature>
<accession>A0A9P0G603</accession>
<evidence type="ECO:0000313" key="3">
    <source>
        <dbReference type="Proteomes" id="UP001153636"/>
    </source>
</evidence>
<dbReference type="OrthoDB" id="6782576at2759"/>
<reference evidence="2" key="1">
    <citation type="submission" date="2022-01" db="EMBL/GenBank/DDBJ databases">
        <authorList>
            <person name="King R."/>
        </authorList>
    </citation>
    <scope>NUCLEOTIDE SEQUENCE</scope>
</reference>
<organism evidence="2 3">
    <name type="scientific">Psylliodes chrysocephalus</name>
    <dbReference type="NCBI Taxonomy" id="3402493"/>
    <lineage>
        <taxon>Eukaryota</taxon>
        <taxon>Metazoa</taxon>
        <taxon>Ecdysozoa</taxon>
        <taxon>Arthropoda</taxon>
        <taxon>Hexapoda</taxon>
        <taxon>Insecta</taxon>
        <taxon>Pterygota</taxon>
        <taxon>Neoptera</taxon>
        <taxon>Endopterygota</taxon>
        <taxon>Coleoptera</taxon>
        <taxon>Polyphaga</taxon>
        <taxon>Cucujiformia</taxon>
        <taxon>Chrysomeloidea</taxon>
        <taxon>Chrysomelidae</taxon>
        <taxon>Galerucinae</taxon>
        <taxon>Alticini</taxon>
        <taxon>Psylliodes</taxon>
    </lineage>
</organism>
<gene>
    <name evidence="2" type="ORF">PSYICH_LOCUS342</name>
</gene>
<evidence type="ECO:0000256" key="1">
    <source>
        <dbReference type="SAM" id="MobiDB-lite"/>
    </source>
</evidence>
<sequence length="184" mass="21515">MQEVDTYLTIKRGKNIENFINKDMQDKKKEEITRNRLCLLRIIDLICFIAKHGIACKGKNENEYNLTDDDTKGKGNFLELVLLLAKYDDILKHHVDMAAKDVLSRKEKYKDSCGREIEGELLSLKELETRYNTEENKESEEEEDSEKEDEDIEKDIKKRKKSHDSPQIAGDLKKSKNNYVTKTK</sequence>
<keyword evidence="3" id="KW-1185">Reference proteome</keyword>
<protein>
    <submittedName>
        <fullName evidence="2">Uncharacterized protein</fullName>
    </submittedName>
</protein>
<evidence type="ECO:0000313" key="2">
    <source>
        <dbReference type="EMBL" id="CAH1099246.1"/>
    </source>
</evidence>
<dbReference type="AlphaFoldDB" id="A0A9P0G603"/>
<feature type="region of interest" description="Disordered" evidence="1">
    <location>
        <begin position="128"/>
        <end position="184"/>
    </location>
</feature>
<name>A0A9P0G603_9CUCU</name>
<dbReference type="EMBL" id="OV651813">
    <property type="protein sequence ID" value="CAH1099246.1"/>
    <property type="molecule type" value="Genomic_DNA"/>
</dbReference>
<dbReference type="Proteomes" id="UP001153636">
    <property type="component" value="Chromosome 1"/>
</dbReference>